<name>A0A0F9I989_9ZZZZ</name>
<accession>A0A0F9I989</accession>
<dbReference type="AlphaFoldDB" id="A0A0F9I989"/>
<gene>
    <name evidence="1" type="ORF">LCGC14_1687770</name>
</gene>
<proteinExistence type="predicted"/>
<organism evidence="1">
    <name type="scientific">marine sediment metagenome</name>
    <dbReference type="NCBI Taxonomy" id="412755"/>
    <lineage>
        <taxon>unclassified sequences</taxon>
        <taxon>metagenomes</taxon>
        <taxon>ecological metagenomes</taxon>
    </lineage>
</organism>
<evidence type="ECO:0008006" key="2">
    <source>
        <dbReference type="Google" id="ProtNLM"/>
    </source>
</evidence>
<protein>
    <recommendedName>
        <fullName evidence="2">PilZ domain-containing protein</fullName>
    </recommendedName>
</protein>
<comment type="caution">
    <text evidence="1">The sequence shown here is derived from an EMBL/GenBank/DDBJ whole genome shotgun (WGS) entry which is preliminary data.</text>
</comment>
<reference evidence="1" key="1">
    <citation type="journal article" date="2015" name="Nature">
        <title>Complex archaea that bridge the gap between prokaryotes and eukaryotes.</title>
        <authorList>
            <person name="Spang A."/>
            <person name="Saw J.H."/>
            <person name="Jorgensen S.L."/>
            <person name="Zaremba-Niedzwiedzka K."/>
            <person name="Martijn J."/>
            <person name="Lind A.E."/>
            <person name="van Eijk R."/>
            <person name="Schleper C."/>
            <person name="Guy L."/>
            <person name="Ettema T.J."/>
        </authorList>
    </citation>
    <scope>NUCLEOTIDE SEQUENCE</scope>
</reference>
<evidence type="ECO:0000313" key="1">
    <source>
        <dbReference type="EMBL" id="KKM16249.1"/>
    </source>
</evidence>
<sequence length="96" mass="10604">MKKPRDGMGNELEKGHTVLLKFDPPMLIGTITQLSLGGLVIPGRKGVSPGTMEVVISYTLQFVEDAVIGKLIRVVNPEETERAVKLFEEMKKLKPN</sequence>
<dbReference type="EMBL" id="LAZR01014715">
    <property type="protein sequence ID" value="KKM16249.1"/>
    <property type="molecule type" value="Genomic_DNA"/>
</dbReference>